<evidence type="ECO:0000256" key="1">
    <source>
        <dbReference type="ARBA" id="ARBA00022448"/>
    </source>
</evidence>
<keyword evidence="1" id="KW-0813">Transport</keyword>
<dbReference type="InterPro" id="IPR050107">
    <property type="entry name" value="ABC_carbohydrate_import_ATPase"/>
</dbReference>
<dbReference type="InterPro" id="IPR017871">
    <property type="entry name" value="ABC_transporter-like_CS"/>
</dbReference>
<keyword evidence="8" id="KW-0472">Membrane</keyword>
<dbReference type="InterPro" id="IPR003593">
    <property type="entry name" value="AAA+_ATPase"/>
</dbReference>
<dbReference type="STRING" id="626937.HMPREF3293_02330"/>
<dbReference type="InterPro" id="IPR027417">
    <property type="entry name" value="P-loop_NTPase"/>
</dbReference>
<evidence type="ECO:0000313" key="10">
    <source>
        <dbReference type="EMBL" id="KXK65073.1"/>
    </source>
</evidence>
<comment type="caution">
    <text evidence="10">The sequence shown here is derived from an EMBL/GenBank/DDBJ whole genome shotgun (WGS) entry which is preliminary data.</text>
</comment>
<name>A0A136Q317_9FIRM</name>
<organism evidence="10 11">
    <name type="scientific">Christensenella minuta</name>
    <dbReference type="NCBI Taxonomy" id="626937"/>
    <lineage>
        <taxon>Bacteria</taxon>
        <taxon>Bacillati</taxon>
        <taxon>Bacillota</taxon>
        <taxon>Clostridia</taxon>
        <taxon>Christensenellales</taxon>
        <taxon>Christensenellaceae</taxon>
        <taxon>Christensenella</taxon>
    </lineage>
</organism>
<evidence type="ECO:0000256" key="4">
    <source>
        <dbReference type="ARBA" id="ARBA00022737"/>
    </source>
</evidence>
<dbReference type="PATRIC" id="fig|626937.4.peg.2288"/>
<dbReference type="PANTHER" id="PTHR43790">
    <property type="entry name" value="CARBOHYDRATE TRANSPORT ATP-BINDING PROTEIN MG119-RELATED"/>
    <property type="match status" value="1"/>
</dbReference>
<gene>
    <name evidence="10" type="ORF">HMPREF3293_02330</name>
</gene>
<dbReference type="SMART" id="SM00382">
    <property type="entry name" value="AAA"/>
    <property type="match status" value="2"/>
</dbReference>
<dbReference type="Proteomes" id="UP000070366">
    <property type="component" value="Unassembled WGS sequence"/>
</dbReference>
<dbReference type="Gene3D" id="3.40.50.300">
    <property type="entry name" value="P-loop containing nucleotide triphosphate hydrolases"/>
    <property type="match status" value="2"/>
</dbReference>
<reference evidence="10 11" key="1">
    <citation type="submission" date="2016-02" db="EMBL/GenBank/DDBJ databases">
        <authorList>
            <person name="Wen L."/>
            <person name="He K."/>
            <person name="Yang H."/>
        </authorList>
    </citation>
    <scope>NUCLEOTIDE SEQUENCE [LARGE SCALE GENOMIC DNA]</scope>
    <source>
        <strain evidence="10 11">DSM 22607</strain>
    </source>
</reference>
<dbReference type="CDD" id="cd03216">
    <property type="entry name" value="ABC_Carb_Monos_I"/>
    <property type="match status" value="1"/>
</dbReference>
<keyword evidence="7" id="KW-1278">Translocase</keyword>
<dbReference type="PANTHER" id="PTHR43790:SF3">
    <property type="entry name" value="D-ALLOSE IMPORT ATP-BINDING PROTEIN ALSA-RELATED"/>
    <property type="match status" value="1"/>
</dbReference>
<dbReference type="InterPro" id="IPR003439">
    <property type="entry name" value="ABC_transporter-like_ATP-bd"/>
</dbReference>
<evidence type="ECO:0000313" key="11">
    <source>
        <dbReference type="Proteomes" id="UP000070366"/>
    </source>
</evidence>
<sequence length="506" mass="56169">MSIDYENNKPVIEMKDIIKEFSGVRALSGITFDLYKGEIHCLVGENGAGKSTLMKVLSGAYKPDGGSIVVGEKSYKTLDPNLSQELGINIVYQENDLVPTMNVVENIFVGSEKTKRFGFVDFKAMFQETEAEMKDLGIDIDLNKTIENLSVAEQQFVKILKAISTHPKILIMDEPTSMFNVEDAGKVLALAQTIAARGISIIYISHFLNEVVQIADRITVIRDGAVVSTYSNEKKDIPLETITRDMVGRPVDMFYTKEEHEIGDVMFEVKGLKLTKDSPEISFNVRKGEILGFSGMVGSGRTEIIRAVSGADRRYAGDIYLHGKKLDIHNPADGIDAGIAHITEDRQKLGLMLGGSVLENTTIVGLRNKIKGFFINVKKEPPLIEGIIKDLNVKTPSVMQEVKYLSGGNQQKVVLGKWLFADQEVYIFDEPTRGIDVNAKVEFYKQMSNLTKQGKCIIMISSDMPELISMSDRVLVVRNGEITGELQKDEITEEEIIKRALGVNKS</sequence>
<dbReference type="GO" id="GO:0005524">
    <property type="term" value="F:ATP binding"/>
    <property type="evidence" value="ECO:0007669"/>
    <property type="project" value="UniProtKB-KW"/>
</dbReference>
<keyword evidence="3" id="KW-0762">Sugar transport</keyword>
<feature type="domain" description="ABC transporter" evidence="9">
    <location>
        <begin position="260"/>
        <end position="504"/>
    </location>
</feature>
<keyword evidence="2" id="KW-1003">Cell membrane</keyword>
<accession>A0A136Q317</accession>
<evidence type="ECO:0000256" key="5">
    <source>
        <dbReference type="ARBA" id="ARBA00022741"/>
    </source>
</evidence>
<dbReference type="OrthoDB" id="5866165at2"/>
<keyword evidence="5" id="KW-0547">Nucleotide-binding</keyword>
<evidence type="ECO:0000256" key="8">
    <source>
        <dbReference type="ARBA" id="ARBA00023136"/>
    </source>
</evidence>
<evidence type="ECO:0000256" key="2">
    <source>
        <dbReference type="ARBA" id="ARBA00022475"/>
    </source>
</evidence>
<evidence type="ECO:0000259" key="9">
    <source>
        <dbReference type="PROSITE" id="PS50893"/>
    </source>
</evidence>
<dbReference type="GO" id="GO:0016887">
    <property type="term" value="F:ATP hydrolysis activity"/>
    <property type="evidence" value="ECO:0007669"/>
    <property type="project" value="InterPro"/>
</dbReference>
<dbReference type="PROSITE" id="PS50893">
    <property type="entry name" value="ABC_TRANSPORTER_2"/>
    <property type="match status" value="2"/>
</dbReference>
<dbReference type="EMBL" id="LSZW01000063">
    <property type="protein sequence ID" value="KXK65073.1"/>
    <property type="molecule type" value="Genomic_DNA"/>
</dbReference>
<evidence type="ECO:0000256" key="6">
    <source>
        <dbReference type="ARBA" id="ARBA00022840"/>
    </source>
</evidence>
<protein>
    <submittedName>
        <fullName evidence="10">Putative sugar ABC transporter, ATP binding protein</fullName>
    </submittedName>
</protein>
<dbReference type="CDD" id="cd03215">
    <property type="entry name" value="ABC_Carb_Monos_II"/>
    <property type="match status" value="1"/>
</dbReference>
<evidence type="ECO:0000256" key="7">
    <source>
        <dbReference type="ARBA" id="ARBA00022967"/>
    </source>
</evidence>
<dbReference type="AlphaFoldDB" id="A0A136Q317"/>
<feature type="domain" description="ABC transporter" evidence="9">
    <location>
        <begin position="12"/>
        <end position="248"/>
    </location>
</feature>
<keyword evidence="11" id="KW-1185">Reference proteome</keyword>
<dbReference type="Pfam" id="PF00005">
    <property type="entry name" value="ABC_tran"/>
    <property type="match status" value="2"/>
</dbReference>
<dbReference type="PROSITE" id="PS00211">
    <property type="entry name" value="ABC_TRANSPORTER_1"/>
    <property type="match status" value="1"/>
</dbReference>
<evidence type="ECO:0000256" key="3">
    <source>
        <dbReference type="ARBA" id="ARBA00022597"/>
    </source>
</evidence>
<dbReference type="KEGG" id="cmiu:B1H56_03675"/>
<dbReference type="SUPFAM" id="SSF52540">
    <property type="entry name" value="P-loop containing nucleoside triphosphate hydrolases"/>
    <property type="match status" value="2"/>
</dbReference>
<proteinExistence type="predicted"/>
<keyword evidence="6" id="KW-0067">ATP-binding</keyword>
<keyword evidence="4" id="KW-0677">Repeat</keyword>